<keyword evidence="2" id="KW-1185">Reference proteome</keyword>
<evidence type="ECO:0000313" key="2">
    <source>
        <dbReference type="Proteomes" id="UP001221757"/>
    </source>
</evidence>
<organism evidence="1 2">
    <name type="scientific">Mycena rosella</name>
    <name type="common">Pink bonnet</name>
    <name type="synonym">Agaricus rosellus</name>
    <dbReference type="NCBI Taxonomy" id="1033263"/>
    <lineage>
        <taxon>Eukaryota</taxon>
        <taxon>Fungi</taxon>
        <taxon>Dikarya</taxon>
        <taxon>Basidiomycota</taxon>
        <taxon>Agaricomycotina</taxon>
        <taxon>Agaricomycetes</taxon>
        <taxon>Agaricomycetidae</taxon>
        <taxon>Agaricales</taxon>
        <taxon>Marasmiineae</taxon>
        <taxon>Mycenaceae</taxon>
        <taxon>Mycena</taxon>
    </lineage>
</organism>
<dbReference type="Proteomes" id="UP001221757">
    <property type="component" value="Unassembled WGS sequence"/>
</dbReference>
<dbReference type="AlphaFoldDB" id="A0AAD7C6S5"/>
<gene>
    <name evidence="1" type="ORF">B0H17DRAFT_1148918</name>
</gene>
<name>A0AAD7C6S5_MYCRO</name>
<dbReference type="EMBL" id="JARKIE010000424">
    <property type="protein sequence ID" value="KAJ7640623.1"/>
    <property type="molecule type" value="Genomic_DNA"/>
</dbReference>
<proteinExistence type="predicted"/>
<protein>
    <submittedName>
        <fullName evidence="1">Uncharacterized protein</fullName>
    </submittedName>
</protein>
<sequence length="226" mass="23964">MCGALSAPASLLPPLRRIPPMRDVEATGGGSAGNGGPRPEDFTASYWALRPAPGLCAGQHSGCLRHALLCNIYSPGCYILNQWMNPGGRVHKDICGCLWVLLGSTVSGAAAVVGNFGYVHKICLRFAPAWRQTDSVQEMASGEAAAFGDGKSIQTVPLPARWYRSEGLLCPKGPPRMSLSWRPYPNACRKQKGVKAQIALRDNQLVKTGAARGTIQEGDGFAEASG</sequence>
<accession>A0AAD7C6S5</accession>
<comment type="caution">
    <text evidence="1">The sequence shown here is derived from an EMBL/GenBank/DDBJ whole genome shotgun (WGS) entry which is preliminary data.</text>
</comment>
<evidence type="ECO:0000313" key="1">
    <source>
        <dbReference type="EMBL" id="KAJ7640623.1"/>
    </source>
</evidence>
<reference evidence="1" key="1">
    <citation type="submission" date="2023-03" db="EMBL/GenBank/DDBJ databases">
        <title>Massive genome expansion in bonnet fungi (Mycena s.s.) driven by repeated elements and novel gene families across ecological guilds.</title>
        <authorList>
            <consortium name="Lawrence Berkeley National Laboratory"/>
            <person name="Harder C.B."/>
            <person name="Miyauchi S."/>
            <person name="Viragh M."/>
            <person name="Kuo A."/>
            <person name="Thoen E."/>
            <person name="Andreopoulos B."/>
            <person name="Lu D."/>
            <person name="Skrede I."/>
            <person name="Drula E."/>
            <person name="Henrissat B."/>
            <person name="Morin E."/>
            <person name="Kohler A."/>
            <person name="Barry K."/>
            <person name="LaButti K."/>
            <person name="Morin E."/>
            <person name="Salamov A."/>
            <person name="Lipzen A."/>
            <person name="Mereny Z."/>
            <person name="Hegedus B."/>
            <person name="Baldrian P."/>
            <person name="Stursova M."/>
            <person name="Weitz H."/>
            <person name="Taylor A."/>
            <person name="Grigoriev I.V."/>
            <person name="Nagy L.G."/>
            <person name="Martin F."/>
            <person name="Kauserud H."/>
        </authorList>
    </citation>
    <scope>NUCLEOTIDE SEQUENCE</scope>
    <source>
        <strain evidence="1">CBHHK067</strain>
    </source>
</reference>